<dbReference type="InterPro" id="IPR002403">
    <property type="entry name" value="Cyt_P450_E_grp-IV"/>
</dbReference>
<evidence type="ECO:0000256" key="4">
    <source>
        <dbReference type="ARBA" id="ARBA00022723"/>
    </source>
</evidence>
<organism evidence="8 9">
    <name type="scientific">Gonapodya prolifera (strain JEL478)</name>
    <name type="common">Monoblepharis prolifera</name>
    <dbReference type="NCBI Taxonomy" id="1344416"/>
    <lineage>
        <taxon>Eukaryota</taxon>
        <taxon>Fungi</taxon>
        <taxon>Fungi incertae sedis</taxon>
        <taxon>Chytridiomycota</taxon>
        <taxon>Chytridiomycota incertae sedis</taxon>
        <taxon>Monoblepharidomycetes</taxon>
        <taxon>Monoblepharidales</taxon>
        <taxon>Gonapodyaceae</taxon>
        <taxon>Gonapodya</taxon>
    </lineage>
</organism>
<evidence type="ECO:0000256" key="3">
    <source>
        <dbReference type="ARBA" id="ARBA00022617"/>
    </source>
</evidence>
<dbReference type="Pfam" id="PF00067">
    <property type="entry name" value="p450"/>
    <property type="match status" value="1"/>
</dbReference>
<dbReference type="STRING" id="1344416.A0A139AQR9"/>
<evidence type="ECO:0000256" key="1">
    <source>
        <dbReference type="ARBA" id="ARBA00001971"/>
    </source>
</evidence>
<dbReference type="Proteomes" id="UP000070544">
    <property type="component" value="Unassembled WGS sequence"/>
</dbReference>
<dbReference type="OrthoDB" id="2105336at2759"/>
<evidence type="ECO:0000256" key="6">
    <source>
        <dbReference type="PIRSR" id="PIRSR602403-1"/>
    </source>
</evidence>
<keyword evidence="5 6" id="KW-0408">Iron</keyword>
<dbReference type="PANTHER" id="PTHR24304">
    <property type="entry name" value="CYTOCHROME P450 FAMILY 7"/>
    <property type="match status" value="1"/>
</dbReference>
<evidence type="ECO:0000313" key="8">
    <source>
        <dbReference type="EMBL" id="KXS19078.1"/>
    </source>
</evidence>
<dbReference type="EMBL" id="KQ965739">
    <property type="protein sequence ID" value="KXS19078.1"/>
    <property type="molecule type" value="Genomic_DNA"/>
</dbReference>
<evidence type="ECO:0000313" key="9">
    <source>
        <dbReference type="Proteomes" id="UP000070544"/>
    </source>
</evidence>
<feature type="chain" id="PRO_5007296336" evidence="7">
    <location>
        <begin position="21"/>
        <end position="490"/>
    </location>
</feature>
<dbReference type="InterPro" id="IPR036396">
    <property type="entry name" value="Cyt_P450_sf"/>
</dbReference>
<dbReference type="InterPro" id="IPR001128">
    <property type="entry name" value="Cyt_P450"/>
</dbReference>
<dbReference type="CDD" id="cd00302">
    <property type="entry name" value="cytochrome_P450"/>
    <property type="match status" value="1"/>
</dbReference>
<dbReference type="GO" id="GO:0016705">
    <property type="term" value="F:oxidoreductase activity, acting on paired donors, with incorporation or reduction of molecular oxygen"/>
    <property type="evidence" value="ECO:0007669"/>
    <property type="project" value="InterPro"/>
</dbReference>
<dbReference type="SUPFAM" id="SSF48264">
    <property type="entry name" value="Cytochrome P450"/>
    <property type="match status" value="1"/>
</dbReference>
<keyword evidence="3 6" id="KW-0349">Heme</keyword>
<keyword evidence="4 6" id="KW-0479">Metal-binding</keyword>
<dbReference type="AlphaFoldDB" id="A0A139AQR9"/>
<dbReference type="GO" id="GO:0020037">
    <property type="term" value="F:heme binding"/>
    <property type="evidence" value="ECO:0007669"/>
    <property type="project" value="InterPro"/>
</dbReference>
<dbReference type="Gene3D" id="1.10.630.10">
    <property type="entry name" value="Cytochrome P450"/>
    <property type="match status" value="1"/>
</dbReference>
<dbReference type="GO" id="GO:0004497">
    <property type="term" value="F:monooxygenase activity"/>
    <property type="evidence" value="ECO:0007669"/>
    <property type="project" value="InterPro"/>
</dbReference>
<sequence length="490" mass="55359">MIYAIVVPLILLAIARLLQKDDGIPRISFLHWLFLLVFRPKGLWNKINEVYGNFGVLEVPFVGKAYVVMGPEKSRMYHTSKQLDMLKGTEVVLGDFAPRNSFVNKKFTTETAVKPLASPTFIKDVEKVILKRLAREPWSKGFVPDLFAETWDLALELGFQEFIGIDESCPQQRQLMALFPLLDPEQVMQSPRMWYDKAGLVAETQRHYKEWESLFEAAVKDRKAKRAANGETGPDMLIRVADSATDASGKVDYYDIVRKMWGLIVAAQVNTQANMAWLLIRIGADPALAKRVLDEQEKVLGGRGTPLAGVTPTIKDLAEMEFLERVLAENLRLVSLTFTSFRMTLEDFHIDNYVVPTGSFCIFPHETLCVNPRLYDIDPWEYNPDRTMLFSGSKETDADADLDGTSREPKRTKLVQGGPNANYNLAIWGLGKHPCAGVRYASAVIKMVVSTIVRRYEIELVEGTWPKLPRISLGSSKPYNKVQLRLTPRA</sequence>
<proteinExistence type="inferred from homology"/>
<keyword evidence="7" id="KW-0732">Signal</keyword>
<comment type="cofactor">
    <cofactor evidence="1 6">
        <name>heme</name>
        <dbReference type="ChEBI" id="CHEBI:30413"/>
    </cofactor>
</comment>
<dbReference type="GO" id="GO:0005506">
    <property type="term" value="F:iron ion binding"/>
    <property type="evidence" value="ECO:0007669"/>
    <property type="project" value="InterPro"/>
</dbReference>
<dbReference type="PRINTS" id="PR00465">
    <property type="entry name" value="EP450IV"/>
</dbReference>
<gene>
    <name evidence="8" type="ORF">M427DRAFT_53068</name>
</gene>
<reference evidence="8 9" key="1">
    <citation type="journal article" date="2015" name="Genome Biol. Evol.">
        <title>Phylogenomic analyses indicate that early fungi evolved digesting cell walls of algal ancestors of land plants.</title>
        <authorList>
            <person name="Chang Y."/>
            <person name="Wang S."/>
            <person name="Sekimoto S."/>
            <person name="Aerts A.L."/>
            <person name="Choi C."/>
            <person name="Clum A."/>
            <person name="LaButti K.M."/>
            <person name="Lindquist E.A."/>
            <person name="Yee Ngan C."/>
            <person name="Ohm R.A."/>
            <person name="Salamov A.A."/>
            <person name="Grigoriev I.V."/>
            <person name="Spatafora J.W."/>
            <person name="Berbee M.L."/>
        </authorList>
    </citation>
    <scope>NUCLEOTIDE SEQUENCE [LARGE SCALE GENOMIC DNA]</scope>
    <source>
        <strain evidence="8 9">JEL478</strain>
    </source>
</reference>
<feature type="binding site" description="axial binding residue" evidence="6">
    <location>
        <position position="435"/>
    </location>
    <ligand>
        <name>heme</name>
        <dbReference type="ChEBI" id="CHEBI:30413"/>
    </ligand>
    <ligandPart>
        <name>Fe</name>
        <dbReference type="ChEBI" id="CHEBI:18248"/>
    </ligandPart>
</feature>
<feature type="signal peptide" evidence="7">
    <location>
        <begin position="1"/>
        <end position="20"/>
    </location>
</feature>
<dbReference type="PANTHER" id="PTHR24304:SF2">
    <property type="entry name" value="24-HYDROXYCHOLESTEROL 7-ALPHA-HYDROXYLASE"/>
    <property type="match status" value="1"/>
</dbReference>
<evidence type="ECO:0000256" key="2">
    <source>
        <dbReference type="ARBA" id="ARBA00010617"/>
    </source>
</evidence>
<name>A0A139AQR9_GONPJ</name>
<comment type="similarity">
    <text evidence="2">Belongs to the cytochrome P450 family.</text>
</comment>
<dbReference type="InterPro" id="IPR050529">
    <property type="entry name" value="CYP450_sterol_14alpha_dmase"/>
</dbReference>
<evidence type="ECO:0000256" key="5">
    <source>
        <dbReference type="ARBA" id="ARBA00023004"/>
    </source>
</evidence>
<protein>
    <submittedName>
        <fullName evidence="8">Cytochrome P450</fullName>
    </submittedName>
</protein>
<evidence type="ECO:0000256" key="7">
    <source>
        <dbReference type="SAM" id="SignalP"/>
    </source>
</evidence>
<keyword evidence="9" id="KW-1185">Reference proteome</keyword>
<accession>A0A139AQR9</accession>